<dbReference type="SUPFAM" id="SSF46689">
    <property type="entry name" value="Homeodomain-like"/>
    <property type="match status" value="1"/>
</dbReference>
<keyword evidence="10" id="KW-1185">Reference proteome</keyword>
<dbReference type="InterPro" id="IPR025943">
    <property type="entry name" value="Sigma_54_int_dom_ATP-bd_2"/>
</dbReference>
<dbReference type="GO" id="GO:0043565">
    <property type="term" value="F:sequence-specific DNA binding"/>
    <property type="evidence" value="ECO:0007669"/>
    <property type="project" value="InterPro"/>
</dbReference>
<keyword evidence="1" id="KW-0547">Nucleotide-binding</keyword>
<feature type="modified residue" description="4-aspartylphosphate" evidence="5">
    <location>
        <position position="52"/>
    </location>
</feature>
<dbReference type="SUPFAM" id="SSF52540">
    <property type="entry name" value="P-loop containing nucleoside triphosphate hydrolases"/>
    <property type="match status" value="1"/>
</dbReference>
<evidence type="ECO:0000256" key="6">
    <source>
        <dbReference type="SAM" id="MobiDB-lite"/>
    </source>
</evidence>
<evidence type="ECO:0000256" key="1">
    <source>
        <dbReference type="ARBA" id="ARBA00022741"/>
    </source>
</evidence>
<organism evidence="9 10">
    <name type="scientific">Siphonobacter curvatus</name>
    <dbReference type="NCBI Taxonomy" id="2094562"/>
    <lineage>
        <taxon>Bacteria</taxon>
        <taxon>Pseudomonadati</taxon>
        <taxon>Bacteroidota</taxon>
        <taxon>Cytophagia</taxon>
        <taxon>Cytophagales</taxon>
        <taxon>Cytophagaceae</taxon>
        <taxon>Siphonobacter</taxon>
    </lineage>
</organism>
<evidence type="ECO:0000313" key="10">
    <source>
        <dbReference type="Proteomes" id="UP000239590"/>
    </source>
</evidence>
<dbReference type="PANTHER" id="PTHR32071">
    <property type="entry name" value="TRANSCRIPTIONAL REGULATORY PROTEIN"/>
    <property type="match status" value="1"/>
</dbReference>
<dbReference type="PROSITE" id="PS00675">
    <property type="entry name" value="SIGMA54_INTERACT_1"/>
    <property type="match status" value="1"/>
</dbReference>
<dbReference type="PROSITE" id="PS50110">
    <property type="entry name" value="RESPONSE_REGULATORY"/>
    <property type="match status" value="1"/>
</dbReference>
<evidence type="ECO:0000256" key="3">
    <source>
        <dbReference type="ARBA" id="ARBA00023015"/>
    </source>
</evidence>
<dbReference type="InterPro" id="IPR011006">
    <property type="entry name" value="CheY-like_superfamily"/>
</dbReference>
<dbReference type="InterPro" id="IPR001789">
    <property type="entry name" value="Sig_transdc_resp-reg_receiver"/>
</dbReference>
<evidence type="ECO:0000256" key="5">
    <source>
        <dbReference type="PROSITE-ProRule" id="PRU00169"/>
    </source>
</evidence>
<dbReference type="Pfam" id="PF00158">
    <property type="entry name" value="Sigma54_activat"/>
    <property type="match status" value="1"/>
</dbReference>
<name>A0A2S7IIU0_9BACT</name>
<dbReference type="InterPro" id="IPR002078">
    <property type="entry name" value="Sigma_54_int"/>
</dbReference>
<keyword evidence="4" id="KW-0804">Transcription</keyword>
<dbReference type="Proteomes" id="UP000239590">
    <property type="component" value="Unassembled WGS sequence"/>
</dbReference>
<dbReference type="InterPro" id="IPR025662">
    <property type="entry name" value="Sigma_54_int_dom_ATP-bd_1"/>
</dbReference>
<dbReference type="AlphaFoldDB" id="A0A2S7IIU0"/>
<dbReference type="Gene3D" id="3.40.50.2300">
    <property type="match status" value="1"/>
</dbReference>
<reference evidence="10" key="1">
    <citation type="submission" date="2018-02" db="EMBL/GenBank/DDBJ databases">
        <title>Genome sequencing of Solimonas sp. HR-BB.</title>
        <authorList>
            <person name="Lee Y."/>
            <person name="Jeon C.O."/>
        </authorList>
    </citation>
    <scope>NUCLEOTIDE SEQUENCE [LARGE SCALE GENOMIC DNA]</scope>
    <source>
        <strain evidence="10">HR-U</strain>
    </source>
</reference>
<dbReference type="RefSeq" id="WP_104714779.1">
    <property type="nucleotide sequence ID" value="NZ_PTRA01000003.1"/>
</dbReference>
<dbReference type="Gene3D" id="1.10.8.60">
    <property type="match status" value="1"/>
</dbReference>
<keyword evidence="5" id="KW-0597">Phosphoprotein</keyword>
<dbReference type="SMART" id="SM00382">
    <property type="entry name" value="AAA"/>
    <property type="match status" value="1"/>
</dbReference>
<dbReference type="OrthoDB" id="9782110at2"/>
<accession>A0A2S7IIU0</accession>
<dbReference type="Pfam" id="PF00072">
    <property type="entry name" value="Response_reg"/>
    <property type="match status" value="1"/>
</dbReference>
<dbReference type="CDD" id="cd00156">
    <property type="entry name" value="REC"/>
    <property type="match status" value="1"/>
</dbReference>
<evidence type="ECO:0000313" key="9">
    <source>
        <dbReference type="EMBL" id="PQA56241.1"/>
    </source>
</evidence>
<dbReference type="InterPro" id="IPR027417">
    <property type="entry name" value="P-loop_NTPase"/>
</dbReference>
<proteinExistence type="predicted"/>
<feature type="region of interest" description="Disordered" evidence="6">
    <location>
        <begin position="121"/>
        <end position="148"/>
    </location>
</feature>
<dbReference type="Gene3D" id="3.40.50.300">
    <property type="entry name" value="P-loop containing nucleotide triphosphate hydrolases"/>
    <property type="match status" value="1"/>
</dbReference>
<dbReference type="GO" id="GO:0000160">
    <property type="term" value="P:phosphorelay signal transduction system"/>
    <property type="evidence" value="ECO:0007669"/>
    <property type="project" value="InterPro"/>
</dbReference>
<dbReference type="EMBL" id="PTRA01000003">
    <property type="protein sequence ID" value="PQA56241.1"/>
    <property type="molecule type" value="Genomic_DNA"/>
</dbReference>
<evidence type="ECO:0000259" key="7">
    <source>
        <dbReference type="PROSITE" id="PS50045"/>
    </source>
</evidence>
<protein>
    <submittedName>
        <fullName evidence="9">Sigma-54-dependent Fis family transcriptional regulator</fullName>
    </submittedName>
</protein>
<feature type="domain" description="Response regulatory" evidence="8">
    <location>
        <begin position="3"/>
        <end position="117"/>
    </location>
</feature>
<dbReference type="InterPro" id="IPR009057">
    <property type="entry name" value="Homeodomain-like_sf"/>
</dbReference>
<gene>
    <name evidence="9" type="ORF">C5O19_18010</name>
</gene>
<feature type="compositionally biased region" description="Polar residues" evidence="6">
    <location>
        <begin position="121"/>
        <end position="138"/>
    </location>
</feature>
<comment type="caution">
    <text evidence="9">The sequence shown here is derived from an EMBL/GenBank/DDBJ whole genome shotgun (WGS) entry which is preliminary data.</text>
</comment>
<dbReference type="SMART" id="SM00448">
    <property type="entry name" value="REC"/>
    <property type="match status" value="1"/>
</dbReference>
<dbReference type="Gene3D" id="1.10.10.60">
    <property type="entry name" value="Homeodomain-like"/>
    <property type="match status" value="1"/>
</dbReference>
<dbReference type="PANTHER" id="PTHR32071:SF81">
    <property type="entry name" value="PROPIONATE CATABOLISM OPERON REGULATORY PROTEIN"/>
    <property type="match status" value="1"/>
</dbReference>
<evidence type="ECO:0000259" key="8">
    <source>
        <dbReference type="PROSITE" id="PS50110"/>
    </source>
</evidence>
<feature type="domain" description="Sigma-54 factor interaction" evidence="7">
    <location>
        <begin position="150"/>
        <end position="379"/>
    </location>
</feature>
<sequence>MQKILVIDDDTDICLLLRRFLGRNGFEVAIAHNGTSGLEILTDFKPDLVMTDFRLGDMDGGELLVRIKEQFPHVPVIVITGYSDIKIAVNVMKQGAYDYVTKPLFPDEILVTIRKALDQSTAQPSAPSVNGEAGSSTPAPKRPTGSEQYIFGNGPESKYLYRQVDLVAPTNYSVIIYGESGSGKEAVAQEIHKRSKRSSGPFVAMDCGAISKDLAGSELFGHEKGAFTGALNQKIGHFEQAHGGTLFLDEVSNLPYDVQVSLLRVVQERKLRRLGGTKETPIDVRIIVASNERLIESAKKGKFREDLYYRFNEFSIDVPPLRERNADILVFADYFLQATNGELGKQVRGFADDVVDLFMRYEWPGNLREMRNVIKRATLLTDSEAIQSRDLPFEIVHFNKLQSMETNTPPVTPVYVPEIPVIPPQTYYSEPPVSLVAPDVPKGEKPNLRSAALEAEYDMILKTLKQVNFNKSKAAQLLGIDRKTLYNKMKNYHLS</sequence>
<dbReference type="Pfam" id="PF02954">
    <property type="entry name" value="HTH_8"/>
    <property type="match status" value="1"/>
</dbReference>
<dbReference type="PROSITE" id="PS50045">
    <property type="entry name" value="SIGMA54_INTERACT_4"/>
    <property type="match status" value="1"/>
</dbReference>
<dbReference type="GO" id="GO:0006355">
    <property type="term" value="P:regulation of DNA-templated transcription"/>
    <property type="evidence" value="ECO:0007669"/>
    <property type="project" value="InterPro"/>
</dbReference>
<dbReference type="Pfam" id="PF25601">
    <property type="entry name" value="AAA_lid_14"/>
    <property type="match status" value="1"/>
</dbReference>
<dbReference type="InterPro" id="IPR003593">
    <property type="entry name" value="AAA+_ATPase"/>
</dbReference>
<dbReference type="FunFam" id="3.40.50.300:FF:000006">
    <property type="entry name" value="DNA-binding transcriptional regulator NtrC"/>
    <property type="match status" value="1"/>
</dbReference>
<dbReference type="GO" id="GO:0005524">
    <property type="term" value="F:ATP binding"/>
    <property type="evidence" value="ECO:0007669"/>
    <property type="project" value="UniProtKB-KW"/>
</dbReference>
<dbReference type="SUPFAM" id="SSF52172">
    <property type="entry name" value="CheY-like"/>
    <property type="match status" value="1"/>
</dbReference>
<dbReference type="PRINTS" id="PR01590">
    <property type="entry name" value="HTHFIS"/>
</dbReference>
<evidence type="ECO:0000256" key="2">
    <source>
        <dbReference type="ARBA" id="ARBA00022840"/>
    </source>
</evidence>
<keyword evidence="2" id="KW-0067">ATP-binding</keyword>
<dbReference type="InterPro" id="IPR002197">
    <property type="entry name" value="HTH_Fis"/>
</dbReference>
<keyword evidence="3" id="KW-0805">Transcription regulation</keyword>
<dbReference type="PROSITE" id="PS00676">
    <property type="entry name" value="SIGMA54_INTERACT_2"/>
    <property type="match status" value="1"/>
</dbReference>
<dbReference type="CDD" id="cd00009">
    <property type="entry name" value="AAA"/>
    <property type="match status" value="1"/>
</dbReference>
<evidence type="ECO:0000256" key="4">
    <source>
        <dbReference type="ARBA" id="ARBA00023163"/>
    </source>
</evidence>
<dbReference type="InterPro" id="IPR058031">
    <property type="entry name" value="AAA_lid_NorR"/>
</dbReference>